<evidence type="ECO:0000313" key="1">
    <source>
        <dbReference type="EMBL" id="KAL2801607.1"/>
    </source>
</evidence>
<comment type="caution">
    <text evidence="1">The sequence shown here is derived from an EMBL/GenBank/DDBJ whole genome shotgun (WGS) entry which is preliminary data.</text>
</comment>
<sequence>MAAPEASWAERTSSDAASSVYSRGLEVPPLCVPRGIEPTHFPTSHNLPEILLLDHQISQAQGTTMALEITHGRLQAAKKEPRLSLPGTLEVKWRQWKRQEDENRFFRECLRNLDDLTTAILAVTEDLMFSSELEPRVSTTGRKHTYSAVSKLKNALSDSQGREVRAREEWDRRSNRLRIRPISARWI</sequence>
<name>A0ABR4GRB4_9EURO</name>
<accession>A0ABR4GRB4</accession>
<proteinExistence type="predicted"/>
<protein>
    <submittedName>
        <fullName evidence="1">Uncharacterized protein</fullName>
    </submittedName>
</protein>
<organism evidence="1 2">
    <name type="scientific">Aspergillus granulosus</name>
    <dbReference type="NCBI Taxonomy" id="176169"/>
    <lineage>
        <taxon>Eukaryota</taxon>
        <taxon>Fungi</taxon>
        <taxon>Dikarya</taxon>
        <taxon>Ascomycota</taxon>
        <taxon>Pezizomycotina</taxon>
        <taxon>Eurotiomycetes</taxon>
        <taxon>Eurotiomycetidae</taxon>
        <taxon>Eurotiales</taxon>
        <taxon>Aspergillaceae</taxon>
        <taxon>Aspergillus</taxon>
        <taxon>Aspergillus subgen. Nidulantes</taxon>
    </lineage>
</organism>
<reference evidence="1 2" key="1">
    <citation type="submission" date="2024-07" db="EMBL/GenBank/DDBJ databases">
        <title>Section-level genome sequencing and comparative genomics of Aspergillus sections Usti and Cavernicolus.</title>
        <authorList>
            <consortium name="Lawrence Berkeley National Laboratory"/>
            <person name="Nybo J.L."/>
            <person name="Vesth T.C."/>
            <person name="Theobald S."/>
            <person name="Frisvad J.C."/>
            <person name="Larsen T.O."/>
            <person name="Kjaerboelling I."/>
            <person name="Rothschild-Mancinelli K."/>
            <person name="Lyhne E.K."/>
            <person name="Kogle M.E."/>
            <person name="Barry K."/>
            <person name="Clum A."/>
            <person name="Na H."/>
            <person name="Ledsgaard L."/>
            <person name="Lin J."/>
            <person name="Lipzen A."/>
            <person name="Kuo A."/>
            <person name="Riley R."/>
            <person name="Mondo S."/>
            <person name="Labutti K."/>
            <person name="Haridas S."/>
            <person name="Pangalinan J."/>
            <person name="Salamov A.A."/>
            <person name="Simmons B.A."/>
            <person name="Magnuson J.K."/>
            <person name="Chen J."/>
            <person name="Drula E."/>
            <person name="Henrissat B."/>
            <person name="Wiebenga A."/>
            <person name="Lubbers R.J."/>
            <person name="Gomes A.C."/>
            <person name="Makela M.R."/>
            <person name="Stajich J."/>
            <person name="Grigoriev I.V."/>
            <person name="Mortensen U.H."/>
            <person name="De Vries R.P."/>
            <person name="Baker S.E."/>
            <person name="Andersen M.R."/>
        </authorList>
    </citation>
    <scope>NUCLEOTIDE SEQUENCE [LARGE SCALE GENOMIC DNA]</scope>
    <source>
        <strain evidence="1 2">CBS 588.65</strain>
    </source>
</reference>
<evidence type="ECO:0000313" key="2">
    <source>
        <dbReference type="Proteomes" id="UP001610334"/>
    </source>
</evidence>
<gene>
    <name evidence="1" type="ORF">BJX63DRAFT_442165</name>
</gene>
<keyword evidence="2" id="KW-1185">Reference proteome</keyword>
<dbReference type="Proteomes" id="UP001610334">
    <property type="component" value="Unassembled WGS sequence"/>
</dbReference>
<dbReference type="EMBL" id="JBFXLT010000291">
    <property type="protein sequence ID" value="KAL2801607.1"/>
    <property type="molecule type" value="Genomic_DNA"/>
</dbReference>